<dbReference type="GeneID" id="55967860"/>
<reference evidence="2" key="1">
    <citation type="submission" date="2020-03" db="EMBL/GenBank/DDBJ databases">
        <title>Site-based positive gene gene selection in Geosmithia morbida across the United States reveals a broad range of putative effectors and factors for local host and environmental adapation.</title>
        <authorList>
            <person name="Onufrak A."/>
            <person name="Murdoch R.W."/>
            <person name="Gazis R."/>
            <person name="Huff M."/>
            <person name="Staton M."/>
            <person name="Klingeman W."/>
            <person name="Hadziabdic D."/>
        </authorList>
    </citation>
    <scope>NUCLEOTIDE SEQUENCE</scope>
    <source>
        <strain evidence="2">1262</strain>
    </source>
</reference>
<dbReference type="Proteomes" id="UP000749293">
    <property type="component" value="Unassembled WGS sequence"/>
</dbReference>
<name>A0A9P4YRJ1_9HYPO</name>
<protein>
    <recommendedName>
        <fullName evidence="4">Pentatricopeptide repeat domain-containing protein</fullName>
    </recommendedName>
</protein>
<comment type="caution">
    <text evidence="2">The sequence shown here is derived from an EMBL/GenBank/DDBJ whole genome shotgun (WGS) entry which is preliminary data.</text>
</comment>
<organism evidence="2 3">
    <name type="scientific">Geosmithia morbida</name>
    <dbReference type="NCBI Taxonomy" id="1094350"/>
    <lineage>
        <taxon>Eukaryota</taxon>
        <taxon>Fungi</taxon>
        <taxon>Dikarya</taxon>
        <taxon>Ascomycota</taxon>
        <taxon>Pezizomycotina</taxon>
        <taxon>Sordariomycetes</taxon>
        <taxon>Hypocreomycetidae</taxon>
        <taxon>Hypocreales</taxon>
        <taxon>Bionectriaceae</taxon>
        <taxon>Geosmithia</taxon>
    </lineage>
</organism>
<proteinExistence type="predicted"/>
<evidence type="ECO:0000256" key="1">
    <source>
        <dbReference type="SAM" id="MobiDB-lite"/>
    </source>
</evidence>
<evidence type="ECO:0000313" key="2">
    <source>
        <dbReference type="EMBL" id="KAF4121791.1"/>
    </source>
</evidence>
<dbReference type="RefSeq" id="XP_035320443.1">
    <property type="nucleotide sequence ID" value="XM_035463612.1"/>
</dbReference>
<gene>
    <name evidence="2" type="ORF">GMORB2_1630</name>
</gene>
<evidence type="ECO:0000313" key="3">
    <source>
        <dbReference type="Proteomes" id="UP000749293"/>
    </source>
</evidence>
<dbReference type="OrthoDB" id="5366531at2759"/>
<sequence length="862" mass="98561">MQASCHGVQRKQTGVRLLLTAARLSTSKTATATTTSACRHRHQCRHFACSSFKCTGPTDTNTTYGPPRAGSRPTTRWTATAETRDGRGSVTASGLRSISCPERHHRRFSCTEKVREPERKFSKAIQTSLEMADTELIPGDIGSWKRLFSLMEEKHGQDGTWACFGFVRERHQVHLILLPAGSGMRDAIIDAAVQSDSRLETVLELAIRLQPFSREWPELYAKVVHALLKRDEFDRAVKWHLRLSRHFPPGPDVLSGLISAFVFDPRPEMRQTLISIYIFSSERSLYDRLVPLLFESGHERLTRYWRRTMVQVDDKPTSSRAWHFINYMDRFGIMLAPEEEEVIKGTMNPSGANTEHYDYNNNPTDASTDRSTSSLLRGIYHDDFVAKWLASSWLSAEFAINLMHKFGVSVIGTRSLQALALREPDARAVAAQIARLDALGIHSLLRTDIHPDEFDDPATRRRIMDDAVGARDMARQKLLAAVELALETDESPRRLNMLLRNVLKTRPLGKAKLIVDRMDALNVTMSQHNAATLLNSALLGVSKHPTRWKRHIHRGKDDVALDRAIDIVRRIASHKIGIPIRYWELLLYSLGRHGRFDELLQLCLEVVDIYHPPGGGLAPVYRNDMPPSRFDTKNHSIARHRHDDDDDDGTWRPRHPSQEEAHRQQPQQQQDTHYIPGDLRFTHIHHPIGILFDTGFQRDIVRWGFDDTLAERPVAVRTSPSQLAEHDIACGVRILAALRDRGVPVNQAAVRNTLYTRIILGELPGRRHRSRDMQYVEPKYVKTLVERAWAPPKDKYNSDSKNKDKEKPLLPSLEEMYRELERLRPRVWKRYPVLFRSCYGGEMAEEDEVEVMGAAYEECNME</sequence>
<keyword evidence="3" id="KW-1185">Reference proteome</keyword>
<accession>A0A9P4YRJ1</accession>
<dbReference type="AlphaFoldDB" id="A0A9P4YRJ1"/>
<feature type="region of interest" description="Disordered" evidence="1">
    <location>
        <begin position="620"/>
        <end position="670"/>
    </location>
</feature>
<evidence type="ECO:0008006" key="4">
    <source>
        <dbReference type="Google" id="ProtNLM"/>
    </source>
</evidence>
<feature type="region of interest" description="Disordered" evidence="1">
    <location>
        <begin position="349"/>
        <end position="368"/>
    </location>
</feature>
<dbReference type="EMBL" id="JAANYQ010000011">
    <property type="protein sequence ID" value="KAF4121791.1"/>
    <property type="molecule type" value="Genomic_DNA"/>
</dbReference>